<keyword evidence="2" id="KW-1185">Reference proteome</keyword>
<reference evidence="2" key="1">
    <citation type="journal article" date="2024" name="Proc. Natl. Acad. Sci. U.S.A.">
        <title>Extraordinary preservation of gene collinearity over three hundred million years revealed in homosporous lycophytes.</title>
        <authorList>
            <person name="Li C."/>
            <person name="Wickell D."/>
            <person name="Kuo L.Y."/>
            <person name="Chen X."/>
            <person name="Nie B."/>
            <person name="Liao X."/>
            <person name="Peng D."/>
            <person name="Ji J."/>
            <person name="Jenkins J."/>
            <person name="Williams M."/>
            <person name="Shu S."/>
            <person name="Plott C."/>
            <person name="Barry K."/>
            <person name="Rajasekar S."/>
            <person name="Grimwood J."/>
            <person name="Han X."/>
            <person name="Sun S."/>
            <person name="Hou Z."/>
            <person name="He W."/>
            <person name="Dai G."/>
            <person name="Sun C."/>
            <person name="Schmutz J."/>
            <person name="Leebens-Mack J.H."/>
            <person name="Li F.W."/>
            <person name="Wang L."/>
        </authorList>
    </citation>
    <scope>NUCLEOTIDE SEQUENCE [LARGE SCALE GENOMIC DNA]</scope>
    <source>
        <strain evidence="2">cv. PW_Plant_1</strain>
    </source>
</reference>
<proteinExistence type="predicted"/>
<sequence>MAAKESLDRDAVFRKLKATAANKICFDCNSKNPTWASVTYGVLICLDCSAIHRSLGVHVSFVRSTNLDTWSQDQLKLMSSGGNARASVFFKQHGWTDVGKIEAKYTSKAAELYKQLLIKDVAKSVVASPRPVLFSSEPGIPPAETLVVNDMYFEGEAPNLDKDNCFTAQNKTPAAVAGTPSASTLKKTTVLGARKLGATKSGGTLGVKKLTNKSQSLYDQKPAEVTPDPVGPTKKSPPRTSRFVYAEDELTSSIESSGSGHSGHVVAPSPSDNFFSDTWKPNTSSYVQPKQNLQIEESNEAQKKFANAKSISSTQFFRDEDKVWDGDNHMRLQKFASSSSISSNEFFNRDEKLPCASSADNSGSQLVSKLSLQASQDISALKTIAGQTGKKLTSLASNLIADLQQRIK</sequence>
<evidence type="ECO:0000313" key="2">
    <source>
        <dbReference type="Proteomes" id="UP001162992"/>
    </source>
</evidence>
<name>A0ACC2ENE9_DIPCM</name>
<organism evidence="1 2">
    <name type="scientific">Diphasiastrum complanatum</name>
    <name type="common">Issler's clubmoss</name>
    <name type="synonym">Lycopodium complanatum</name>
    <dbReference type="NCBI Taxonomy" id="34168"/>
    <lineage>
        <taxon>Eukaryota</taxon>
        <taxon>Viridiplantae</taxon>
        <taxon>Streptophyta</taxon>
        <taxon>Embryophyta</taxon>
        <taxon>Tracheophyta</taxon>
        <taxon>Lycopodiopsida</taxon>
        <taxon>Lycopodiales</taxon>
        <taxon>Lycopodiaceae</taxon>
        <taxon>Lycopodioideae</taxon>
        <taxon>Diphasiastrum</taxon>
    </lineage>
</organism>
<comment type="caution">
    <text evidence="1">The sequence shown here is derived from an EMBL/GenBank/DDBJ whole genome shotgun (WGS) entry which is preliminary data.</text>
</comment>
<evidence type="ECO:0000313" key="1">
    <source>
        <dbReference type="EMBL" id="KAJ7568023.1"/>
    </source>
</evidence>
<accession>A0ACC2ENE9</accession>
<gene>
    <name evidence="1" type="ORF">O6H91_01G015600</name>
</gene>
<dbReference type="Proteomes" id="UP001162992">
    <property type="component" value="Chromosome 1"/>
</dbReference>
<dbReference type="EMBL" id="CM055092">
    <property type="protein sequence ID" value="KAJ7568023.1"/>
    <property type="molecule type" value="Genomic_DNA"/>
</dbReference>
<protein>
    <submittedName>
        <fullName evidence="1">Uncharacterized protein</fullName>
    </submittedName>
</protein>